<name>A0AAV7TQD5_PLEWA</name>
<proteinExistence type="predicted"/>
<organism evidence="1 2">
    <name type="scientific">Pleurodeles waltl</name>
    <name type="common">Iberian ribbed newt</name>
    <dbReference type="NCBI Taxonomy" id="8319"/>
    <lineage>
        <taxon>Eukaryota</taxon>
        <taxon>Metazoa</taxon>
        <taxon>Chordata</taxon>
        <taxon>Craniata</taxon>
        <taxon>Vertebrata</taxon>
        <taxon>Euteleostomi</taxon>
        <taxon>Amphibia</taxon>
        <taxon>Batrachia</taxon>
        <taxon>Caudata</taxon>
        <taxon>Salamandroidea</taxon>
        <taxon>Salamandridae</taxon>
        <taxon>Pleurodelinae</taxon>
        <taxon>Pleurodeles</taxon>
    </lineage>
</organism>
<dbReference type="EMBL" id="JANPWB010000006">
    <property type="protein sequence ID" value="KAJ1178425.1"/>
    <property type="molecule type" value="Genomic_DNA"/>
</dbReference>
<accession>A0AAV7TQD5</accession>
<dbReference type="Proteomes" id="UP001066276">
    <property type="component" value="Chromosome 3_2"/>
</dbReference>
<reference evidence="1" key="1">
    <citation type="journal article" date="2022" name="bioRxiv">
        <title>Sequencing and chromosome-scale assembly of the giantPleurodeles waltlgenome.</title>
        <authorList>
            <person name="Brown T."/>
            <person name="Elewa A."/>
            <person name="Iarovenko S."/>
            <person name="Subramanian E."/>
            <person name="Araus A.J."/>
            <person name="Petzold A."/>
            <person name="Susuki M."/>
            <person name="Suzuki K.-i.T."/>
            <person name="Hayashi T."/>
            <person name="Toyoda A."/>
            <person name="Oliveira C."/>
            <person name="Osipova E."/>
            <person name="Leigh N.D."/>
            <person name="Simon A."/>
            <person name="Yun M.H."/>
        </authorList>
    </citation>
    <scope>NUCLEOTIDE SEQUENCE</scope>
    <source>
        <strain evidence="1">20211129_DDA</strain>
        <tissue evidence="1">Liver</tissue>
    </source>
</reference>
<comment type="caution">
    <text evidence="1">The sequence shown here is derived from an EMBL/GenBank/DDBJ whole genome shotgun (WGS) entry which is preliminary data.</text>
</comment>
<evidence type="ECO:0000313" key="1">
    <source>
        <dbReference type="EMBL" id="KAJ1178425.1"/>
    </source>
</evidence>
<dbReference type="AlphaFoldDB" id="A0AAV7TQD5"/>
<gene>
    <name evidence="1" type="ORF">NDU88_003671</name>
</gene>
<keyword evidence="2" id="KW-1185">Reference proteome</keyword>
<evidence type="ECO:0000313" key="2">
    <source>
        <dbReference type="Proteomes" id="UP001066276"/>
    </source>
</evidence>
<sequence length="176" mass="18111">MSECAEAPTVLTSSKSIQTLVSKLLAAAVKELQGTEAEASLGSDWAVLHCGKITASRNPETMLTSIIKAALNSPSAAKRAVMRASAKLDSSAKADGQQNAPVRGQTVLTTRAVSVLGALTPESVSPLVTANAQGPWCLAICKFAGGFSHTTSPAATLGCINALWRYDAPVSGLTRD</sequence>
<protein>
    <submittedName>
        <fullName evidence="1">Uncharacterized protein</fullName>
    </submittedName>
</protein>